<dbReference type="PANTHER" id="PTHR22951:SF12">
    <property type="entry name" value="OS05G0426100 PROTEIN"/>
    <property type="match status" value="1"/>
</dbReference>
<proteinExistence type="predicted"/>
<dbReference type="AlphaFoldDB" id="A0A843TX94"/>
<dbReference type="GO" id="GO:0005546">
    <property type="term" value="F:phosphatidylinositol-4,5-bisphosphate binding"/>
    <property type="evidence" value="ECO:0007669"/>
    <property type="project" value="TreeGrafter"/>
</dbReference>
<dbReference type="InterPro" id="IPR008942">
    <property type="entry name" value="ENTH_VHS"/>
</dbReference>
<dbReference type="SMART" id="SM00273">
    <property type="entry name" value="ENTH"/>
    <property type="match status" value="1"/>
</dbReference>
<dbReference type="GO" id="GO:0030136">
    <property type="term" value="C:clathrin-coated vesicle"/>
    <property type="evidence" value="ECO:0007669"/>
    <property type="project" value="UniProtKB-SubCell"/>
</dbReference>
<evidence type="ECO:0000259" key="10">
    <source>
        <dbReference type="PROSITE" id="PS50942"/>
    </source>
</evidence>
<feature type="domain" description="ENTH" evidence="10">
    <location>
        <begin position="19"/>
        <end position="155"/>
    </location>
</feature>
<evidence type="ECO:0000256" key="4">
    <source>
        <dbReference type="ARBA" id="ARBA00022583"/>
    </source>
</evidence>
<keyword evidence="12" id="KW-1185">Reference proteome</keyword>
<dbReference type="PANTHER" id="PTHR22951">
    <property type="entry name" value="CLATHRIN ASSEMBLY PROTEIN"/>
    <property type="match status" value="1"/>
</dbReference>
<keyword evidence="7" id="KW-0168">Coated pit</keyword>
<dbReference type="Pfam" id="PF07651">
    <property type="entry name" value="ANTH"/>
    <property type="match status" value="1"/>
</dbReference>
<gene>
    <name evidence="11" type="ORF">Taro_009798</name>
</gene>
<comment type="caution">
    <text evidence="11">The sequence shown here is derived from an EMBL/GenBank/DDBJ whole genome shotgun (WGS) entry which is preliminary data.</text>
</comment>
<evidence type="ECO:0000256" key="9">
    <source>
        <dbReference type="SAM" id="MobiDB-lite"/>
    </source>
</evidence>
<evidence type="ECO:0000256" key="2">
    <source>
        <dbReference type="ARBA" id="ARBA00004555"/>
    </source>
</evidence>
<evidence type="ECO:0000256" key="3">
    <source>
        <dbReference type="ARBA" id="ARBA00004600"/>
    </source>
</evidence>
<dbReference type="InterPro" id="IPR011417">
    <property type="entry name" value="ANTH_dom"/>
</dbReference>
<evidence type="ECO:0000256" key="5">
    <source>
        <dbReference type="ARBA" id="ARBA00023034"/>
    </source>
</evidence>
<accession>A0A843TX94</accession>
<comment type="subcellular location">
    <subcellularLocation>
        <location evidence="1">Cytoplasmic vesicle</location>
        <location evidence="1">Clathrin-coated vesicle</location>
    </subcellularLocation>
    <subcellularLocation>
        <location evidence="2">Golgi apparatus</location>
    </subcellularLocation>
    <subcellularLocation>
        <location evidence="3">Membrane</location>
        <location evidence="3">Clathrin-coated pit</location>
    </subcellularLocation>
</comment>
<evidence type="ECO:0000313" key="12">
    <source>
        <dbReference type="Proteomes" id="UP000652761"/>
    </source>
</evidence>
<dbReference type="GO" id="GO:0072583">
    <property type="term" value="P:clathrin-dependent endocytosis"/>
    <property type="evidence" value="ECO:0007669"/>
    <property type="project" value="InterPro"/>
</dbReference>
<dbReference type="GO" id="GO:0006900">
    <property type="term" value="P:vesicle budding from membrane"/>
    <property type="evidence" value="ECO:0007669"/>
    <property type="project" value="TreeGrafter"/>
</dbReference>
<dbReference type="GO" id="GO:0005545">
    <property type="term" value="F:1-phosphatidylinositol binding"/>
    <property type="evidence" value="ECO:0007669"/>
    <property type="project" value="TreeGrafter"/>
</dbReference>
<keyword evidence="5" id="KW-0333">Golgi apparatus</keyword>
<sequence>LNEHRTGQGPQGSEGPDEHRTGQAKQQESDLRPGCGHRQGHPPRRAPGGREVHPGDPEPDLLLPSVSSIAKRLNKTSNWTVSIKALVLVHRLIEGDPTYEQEIFFATRRGTRLLNMADFWDTSRSDSWDFSAVVRTFALYLDEHLEFPIPASTPPVVWLLLAGGSPPLFSTHRIEIVFSALSSGVPGKGDEDQTVKEVERLLGERRRAELEARIASGEFTVEQPSYISLLRKGLLSLGIFLIYGPY</sequence>
<dbReference type="CDD" id="cd16987">
    <property type="entry name" value="ANTH_N_AP180_plant"/>
    <property type="match status" value="1"/>
</dbReference>
<dbReference type="InterPro" id="IPR045192">
    <property type="entry name" value="AP180-like"/>
</dbReference>
<feature type="compositionally biased region" description="Basic and acidic residues" evidence="9">
    <location>
        <begin position="16"/>
        <end position="31"/>
    </location>
</feature>
<organism evidence="11 12">
    <name type="scientific">Colocasia esculenta</name>
    <name type="common">Wild taro</name>
    <name type="synonym">Arum esculentum</name>
    <dbReference type="NCBI Taxonomy" id="4460"/>
    <lineage>
        <taxon>Eukaryota</taxon>
        <taxon>Viridiplantae</taxon>
        <taxon>Streptophyta</taxon>
        <taxon>Embryophyta</taxon>
        <taxon>Tracheophyta</taxon>
        <taxon>Spermatophyta</taxon>
        <taxon>Magnoliopsida</taxon>
        <taxon>Liliopsida</taxon>
        <taxon>Araceae</taxon>
        <taxon>Aroideae</taxon>
        <taxon>Colocasieae</taxon>
        <taxon>Colocasia</taxon>
    </lineage>
</organism>
<dbReference type="Proteomes" id="UP000652761">
    <property type="component" value="Unassembled WGS sequence"/>
</dbReference>
<dbReference type="GO" id="GO:0048268">
    <property type="term" value="P:clathrin coat assembly"/>
    <property type="evidence" value="ECO:0007669"/>
    <property type="project" value="InterPro"/>
</dbReference>
<evidence type="ECO:0000256" key="8">
    <source>
        <dbReference type="ARBA" id="ARBA00023329"/>
    </source>
</evidence>
<feature type="region of interest" description="Disordered" evidence="9">
    <location>
        <begin position="1"/>
        <end position="60"/>
    </location>
</feature>
<keyword evidence="4" id="KW-0254">Endocytosis</keyword>
<feature type="non-terminal residue" evidence="11">
    <location>
        <position position="1"/>
    </location>
</feature>
<evidence type="ECO:0000313" key="11">
    <source>
        <dbReference type="EMBL" id="MQL77382.1"/>
    </source>
</evidence>
<evidence type="ECO:0000256" key="7">
    <source>
        <dbReference type="ARBA" id="ARBA00023176"/>
    </source>
</evidence>
<name>A0A843TX94_COLES</name>
<evidence type="ECO:0000256" key="6">
    <source>
        <dbReference type="ARBA" id="ARBA00023136"/>
    </source>
</evidence>
<keyword evidence="8" id="KW-0968">Cytoplasmic vesicle</keyword>
<dbReference type="InterPro" id="IPR048050">
    <property type="entry name" value="ANTH_N_plant"/>
</dbReference>
<dbReference type="GO" id="GO:0000149">
    <property type="term" value="F:SNARE binding"/>
    <property type="evidence" value="ECO:0007669"/>
    <property type="project" value="TreeGrafter"/>
</dbReference>
<dbReference type="EMBL" id="NMUH01000346">
    <property type="protein sequence ID" value="MQL77382.1"/>
    <property type="molecule type" value="Genomic_DNA"/>
</dbReference>
<dbReference type="Gene3D" id="1.25.40.90">
    <property type="match status" value="1"/>
</dbReference>
<dbReference type="GO" id="GO:0005905">
    <property type="term" value="C:clathrin-coated pit"/>
    <property type="evidence" value="ECO:0007669"/>
    <property type="project" value="UniProtKB-SubCell"/>
</dbReference>
<dbReference type="GO" id="GO:0005794">
    <property type="term" value="C:Golgi apparatus"/>
    <property type="evidence" value="ECO:0007669"/>
    <property type="project" value="UniProtKB-SubCell"/>
</dbReference>
<dbReference type="InterPro" id="IPR013809">
    <property type="entry name" value="ENTH"/>
</dbReference>
<dbReference type="OrthoDB" id="44015at2759"/>
<dbReference type="PROSITE" id="PS50942">
    <property type="entry name" value="ENTH"/>
    <property type="match status" value="1"/>
</dbReference>
<dbReference type="GO" id="GO:0032050">
    <property type="term" value="F:clathrin heavy chain binding"/>
    <property type="evidence" value="ECO:0007669"/>
    <property type="project" value="TreeGrafter"/>
</dbReference>
<keyword evidence="6" id="KW-0472">Membrane</keyword>
<protein>
    <recommendedName>
        <fullName evidence="10">ENTH domain-containing protein</fullName>
    </recommendedName>
</protein>
<reference evidence="11" key="1">
    <citation type="submission" date="2017-07" db="EMBL/GenBank/DDBJ databases">
        <title>Taro Niue Genome Assembly and Annotation.</title>
        <authorList>
            <person name="Atibalentja N."/>
            <person name="Keating K."/>
            <person name="Fields C.J."/>
        </authorList>
    </citation>
    <scope>NUCLEOTIDE SEQUENCE</scope>
    <source>
        <strain evidence="11">Niue_2</strain>
        <tissue evidence="11">Leaf</tissue>
    </source>
</reference>
<dbReference type="SUPFAM" id="SSF48464">
    <property type="entry name" value="ENTH/VHS domain"/>
    <property type="match status" value="1"/>
</dbReference>
<evidence type="ECO:0000256" key="1">
    <source>
        <dbReference type="ARBA" id="ARBA00004132"/>
    </source>
</evidence>